<dbReference type="RefSeq" id="WP_184795876.1">
    <property type="nucleotide sequence ID" value="NZ_JACHMY010000001.1"/>
</dbReference>
<name>A0A7W9J750_9ACTN</name>
<dbReference type="EMBL" id="JACHMY010000001">
    <property type="protein sequence ID" value="MBB5836352.1"/>
    <property type="molecule type" value="Genomic_DNA"/>
</dbReference>
<evidence type="ECO:0000313" key="3">
    <source>
        <dbReference type="Proteomes" id="UP000549971"/>
    </source>
</evidence>
<reference evidence="2 3" key="1">
    <citation type="submission" date="2020-08" db="EMBL/GenBank/DDBJ databases">
        <title>Sequencing the genomes of 1000 actinobacteria strains.</title>
        <authorList>
            <person name="Klenk H.-P."/>
        </authorList>
    </citation>
    <scope>NUCLEOTIDE SEQUENCE [LARGE SCALE GENOMIC DNA]</scope>
    <source>
        <strain evidence="2 3">DSM 28967</strain>
    </source>
</reference>
<evidence type="ECO:0000259" key="1">
    <source>
        <dbReference type="Pfam" id="PF08818"/>
    </source>
</evidence>
<organism evidence="2 3">
    <name type="scientific">Kribbella italica</name>
    <dbReference type="NCBI Taxonomy" id="1540520"/>
    <lineage>
        <taxon>Bacteria</taxon>
        <taxon>Bacillati</taxon>
        <taxon>Actinomycetota</taxon>
        <taxon>Actinomycetes</taxon>
        <taxon>Propionibacteriales</taxon>
        <taxon>Kribbellaceae</taxon>
        <taxon>Kribbella</taxon>
    </lineage>
</organism>
<dbReference type="InterPro" id="IPR014922">
    <property type="entry name" value="YdhG-like"/>
</dbReference>
<feature type="domain" description="YdhG-like" evidence="1">
    <location>
        <begin position="19"/>
        <end position="109"/>
    </location>
</feature>
<protein>
    <submittedName>
        <fullName evidence="2">Uncharacterized protein YdhG (YjbR/CyaY superfamily)</fullName>
    </submittedName>
</protein>
<comment type="caution">
    <text evidence="2">The sequence shown here is derived from an EMBL/GenBank/DDBJ whole genome shotgun (WGS) entry which is preliminary data.</text>
</comment>
<dbReference type="AlphaFoldDB" id="A0A7W9J750"/>
<dbReference type="SUPFAM" id="SSF159888">
    <property type="entry name" value="YdhG-like"/>
    <property type="match status" value="1"/>
</dbReference>
<gene>
    <name evidence="2" type="ORF">HDA39_003086</name>
</gene>
<dbReference type="Pfam" id="PF08818">
    <property type="entry name" value="DUF1801"/>
    <property type="match status" value="1"/>
</dbReference>
<proteinExistence type="predicted"/>
<dbReference type="Gene3D" id="3.90.1150.200">
    <property type="match status" value="1"/>
</dbReference>
<sequence>MADFATIDEYLDALPADVRPVVERIRQTLHDAVPDAGEKIAYQMPTLTLDGKSLVHFSGWKQHVSLYPVPPVDDDLAAAIAPYVAGKGTLKFPLNQPIPYDVIARLAKAYVDSR</sequence>
<evidence type="ECO:0000313" key="2">
    <source>
        <dbReference type="EMBL" id="MBB5836352.1"/>
    </source>
</evidence>
<keyword evidence="3" id="KW-1185">Reference proteome</keyword>
<accession>A0A7W9J750</accession>
<dbReference type="Proteomes" id="UP000549971">
    <property type="component" value="Unassembled WGS sequence"/>
</dbReference>